<comment type="similarity">
    <text evidence="1">Belongs to the 'phage' integrase family.</text>
</comment>
<dbReference type="CDD" id="cd01185">
    <property type="entry name" value="INTN1_C_like"/>
    <property type="match status" value="1"/>
</dbReference>
<comment type="caution">
    <text evidence="5">The sequence shown here is derived from an EMBL/GenBank/DDBJ whole genome shotgun (WGS) entry which is preliminary data.</text>
</comment>
<dbReference type="InterPro" id="IPR002104">
    <property type="entry name" value="Integrase_catalytic"/>
</dbReference>
<dbReference type="GO" id="GO:0006310">
    <property type="term" value="P:DNA recombination"/>
    <property type="evidence" value="ECO:0007669"/>
    <property type="project" value="UniProtKB-KW"/>
</dbReference>
<evidence type="ECO:0000313" key="6">
    <source>
        <dbReference type="Proteomes" id="UP000306630"/>
    </source>
</evidence>
<dbReference type="InterPro" id="IPR011010">
    <property type="entry name" value="DNA_brk_join_enz"/>
</dbReference>
<dbReference type="SUPFAM" id="SSF56349">
    <property type="entry name" value="DNA breaking-rejoining enzymes"/>
    <property type="match status" value="1"/>
</dbReference>
<dbReference type="GO" id="GO:0003677">
    <property type="term" value="F:DNA binding"/>
    <property type="evidence" value="ECO:0007669"/>
    <property type="project" value="UniProtKB-KW"/>
</dbReference>
<feature type="domain" description="Tyr recombinase" evidence="4">
    <location>
        <begin position="253"/>
        <end position="447"/>
    </location>
</feature>
<dbReference type="Gene3D" id="1.10.150.130">
    <property type="match status" value="1"/>
</dbReference>
<dbReference type="GO" id="GO:0015074">
    <property type="term" value="P:DNA integration"/>
    <property type="evidence" value="ECO:0007669"/>
    <property type="project" value="InterPro"/>
</dbReference>
<dbReference type="InterPro" id="IPR050090">
    <property type="entry name" value="Tyrosine_recombinase_XerCD"/>
</dbReference>
<proteinExistence type="inferred from homology"/>
<gene>
    <name evidence="5" type="ORF">E5333_12015</name>
</gene>
<dbReference type="InterPro" id="IPR010998">
    <property type="entry name" value="Integrase_recombinase_N"/>
</dbReference>
<dbReference type="PANTHER" id="PTHR30349:SF64">
    <property type="entry name" value="PROPHAGE INTEGRASE INTD-RELATED"/>
    <property type="match status" value="1"/>
</dbReference>
<dbReference type="InterPro" id="IPR013762">
    <property type="entry name" value="Integrase-like_cat_sf"/>
</dbReference>
<sequence length="450" mass="52282">MATVKRTLSTKSTPTGIVEIHLRISVSRGCIIRLKSGLYIDRKRFNDGKFIMPRDPAEKKQLRDLEDKLEDMEKFLIRLCEDTPQEKLNKDFVLNQLELYLNPPVEETPVAPEVTFFDIFEDYITKKNISEWRIRHLRVLKRALMRYELYIRANGNKRYKIKLDEFTVDDVNDFEKFLRNEHKFYKKYPKIYEAVPADTHSQRKKPKPHPKGDNTIVGLFGLMRAFYRWCRDQELTTNDPFAKYNGTTTEVYGTPYYISLEERDQIADYDLSANPSLEAQRDIFIFQCLIGCRVSDLMAMTPESIINGAIEYMPQKTKGERPQVVRVPLNARAKALVEKYAGRDDLKGKLFPFISSQKYNVAIKKFFTICGVTRMVTVLNPTTGAEEKRPLNEIASSHLARRTFIGNLYKKVKDPNLVGSLSGHKEGSKAFARYRDIDEDMKKELVNLLD</sequence>
<evidence type="ECO:0000259" key="4">
    <source>
        <dbReference type="PROSITE" id="PS51898"/>
    </source>
</evidence>
<dbReference type="PANTHER" id="PTHR30349">
    <property type="entry name" value="PHAGE INTEGRASE-RELATED"/>
    <property type="match status" value="1"/>
</dbReference>
<dbReference type="AlphaFoldDB" id="A0A4S2FPF4"/>
<dbReference type="Gene3D" id="1.10.443.10">
    <property type="entry name" value="Intergrase catalytic core"/>
    <property type="match status" value="1"/>
</dbReference>
<keyword evidence="2" id="KW-0238">DNA-binding</keyword>
<dbReference type="RefSeq" id="WP_135993713.1">
    <property type="nucleotide sequence ID" value="NZ_SRYD01000054.1"/>
</dbReference>
<name>A0A4S2FPF4_9BACT</name>
<evidence type="ECO:0000256" key="1">
    <source>
        <dbReference type="ARBA" id="ARBA00008857"/>
    </source>
</evidence>
<accession>A0A4S2FPF4</accession>
<dbReference type="PROSITE" id="PS51898">
    <property type="entry name" value="TYR_RECOMBINASE"/>
    <property type="match status" value="1"/>
</dbReference>
<evidence type="ECO:0000256" key="3">
    <source>
        <dbReference type="ARBA" id="ARBA00023172"/>
    </source>
</evidence>
<protein>
    <submittedName>
        <fullName evidence="5">Recombinase</fullName>
    </submittedName>
</protein>
<dbReference type="InterPro" id="IPR025269">
    <property type="entry name" value="SAM-like_dom"/>
</dbReference>
<keyword evidence="3" id="KW-0233">DNA recombination</keyword>
<dbReference type="Pfam" id="PF13102">
    <property type="entry name" value="Phage_int_SAM_5"/>
    <property type="match status" value="1"/>
</dbReference>
<reference evidence="5 6" key="1">
    <citation type="submission" date="2019-04" db="EMBL/GenBank/DDBJ databases">
        <title>Microbes associate with the intestines of laboratory mice.</title>
        <authorList>
            <person name="Navarre W."/>
            <person name="Wong E."/>
            <person name="Huang K."/>
            <person name="Tropini C."/>
            <person name="Ng K."/>
            <person name="Yu B."/>
        </authorList>
    </citation>
    <scope>NUCLEOTIDE SEQUENCE [LARGE SCALE GENOMIC DNA]</scope>
    <source>
        <strain evidence="5 6">NM06_A21</strain>
    </source>
</reference>
<evidence type="ECO:0000313" key="5">
    <source>
        <dbReference type="EMBL" id="TGY70991.1"/>
    </source>
</evidence>
<evidence type="ECO:0000256" key="2">
    <source>
        <dbReference type="ARBA" id="ARBA00023125"/>
    </source>
</evidence>
<dbReference type="EMBL" id="SRYD01000054">
    <property type="protein sequence ID" value="TGY70991.1"/>
    <property type="molecule type" value="Genomic_DNA"/>
</dbReference>
<organism evidence="5 6">
    <name type="scientific">Muribaculum intestinale</name>
    <dbReference type="NCBI Taxonomy" id="1796646"/>
    <lineage>
        <taxon>Bacteria</taxon>
        <taxon>Pseudomonadati</taxon>
        <taxon>Bacteroidota</taxon>
        <taxon>Bacteroidia</taxon>
        <taxon>Bacteroidales</taxon>
        <taxon>Muribaculaceae</taxon>
        <taxon>Muribaculum</taxon>
    </lineage>
</organism>
<dbReference type="Proteomes" id="UP000306630">
    <property type="component" value="Unassembled WGS sequence"/>
</dbReference>